<protein>
    <submittedName>
        <fullName evidence="1">Uncharacterized protein</fullName>
    </submittedName>
</protein>
<proteinExistence type="predicted"/>
<dbReference type="EMBL" id="FNTV01000001">
    <property type="protein sequence ID" value="SEE82149.1"/>
    <property type="molecule type" value="Genomic_DNA"/>
</dbReference>
<sequence length="286" mass="30730">MVNLLIPYAGPNGGLTVLASKLRKVYGNPARTYEFVTGYKSAGNVSGHNADANGQAHAMDIFVGPGNLTEAQGIDLAERLRAEGKRGSIPGHPDRLAYIIHRGRIAGDHTGWEWVAYTGTDWHGDHIHVSAVFDYYWGDAVAGNPADYNSPADWDLWESEFQPANPQSGNITPIKEEGFLMALTDKQQEDIYAELCTPWGRGDRVKRVVDEVMSRPMTSAGAMKGRKTSLGLMIAWNDDHVIQVLAAVAAAAASDGATVDQIKDAVKASIAESVVKVDVTVAGGDK</sequence>
<organism evidence="1 2">
    <name type="scientific">Arthrobacter alpinus</name>
    <dbReference type="NCBI Taxonomy" id="656366"/>
    <lineage>
        <taxon>Bacteria</taxon>
        <taxon>Bacillati</taxon>
        <taxon>Actinomycetota</taxon>
        <taxon>Actinomycetes</taxon>
        <taxon>Micrococcales</taxon>
        <taxon>Micrococcaceae</taxon>
        <taxon>Arthrobacter</taxon>
    </lineage>
</organism>
<evidence type="ECO:0000313" key="1">
    <source>
        <dbReference type="EMBL" id="SEE82149.1"/>
    </source>
</evidence>
<reference evidence="1 2" key="1">
    <citation type="submission" date="2016-10" db="EMBL/GenBank/DDBJ databases">
        <authorList>
            <person name="de Groot N.N."/>
        </authorList>
    </citation>
    <scope>NUCLEOTIDE SEQUENCE [LARGE SCALE GENOMIC DNA]</scope>
    <source>
        <strain evidence="1 2">DSM 22274</strain>
    </source>
</reference>
<gene>
    <name evidence="1" type="ORF">SAMN04489740_2673</name>
</gene>
<evidence type="ECO:0000313" key="2">
    <source>
        <dbReference type="Proteomes" id="UP000182725"/>
    </source>
</evidence>
<dbReference type="RefSeq" id="WP_074711952.1">
    <property type="nucleotide sequence ID" value="NZ_FNTV01000001.1"/>
</dbReference>
<accession>A0A1H5LYK7</accession>
<name>A0A1H5LYK7_9MICC</name>
<dbReference type="Proteomes" id="UP000182725">
    <property type="component" value="Unassembled WGS sequence"/>
</dbReference>
<dbReference type="AlphaFoldDB" id="A0A1H5LYK7"/>